<evidence type="ECO:0000313" key="3">
    <source>
        <dbReference type="Proteomes" id="UP000717696"/>
    </source>
</evidence>
<proteinExistence type="predicted"/>
<dbReference type="AlphaFoldDB" id="A0A9P9D3K4"/>
<reference evidence="2" key="1">
    <citation type="journal article" date="2021" name="Nat. Commun.">
        <title>Genetic determinants of endophytism in the Arabidopsis root mycobiome.</title>
        <authorList>
            <person name="Mesny F."/>
            <person name="Miyauchi S."/>
            <person name="Thiergart T."/>
            <person name="Pickel B."/>
            <person name="Atanasova L."/>
            <person name="Karlsson M."/>
            <person name="Huettel B."/>
            <person name="Barry K.W."/>
            <person name="Haridas S."/>
            <person name="Chen C."/>
            <person name="Bauer D."/>
            <person name="Andreopoulos W."/>
            <person name="Pangilinan J."/>
            <person name="LaButti K."/>
            <person name="Riley R."/>
            <person name="Lipzen A."/>
            <person name="Clum A."/>
            <person name="Drula E."/>
            <person name="Henrissat B."/>
            <person name="Kohler A."/>
            <person name="Grigoriev I.V."/>
            <person name="Martin F.M."/>
            <person name="Hacquard S."/>
        </authorList>
    </citation>
    <scope>NUCLEOTIDE SEQUENCE</scope>
    <source>
        <strain evidence="2">MPI-CAGE-AT-0021</strain>
    </source>
</reference>
<organism evidence="2 3">
    <name type="scientific">Dactylonectria estremocensis</name>
    <dbReference type="NCBI Taxonomy" id="1079267"/>
    <lineage>
        <taxon>Eukaryota</taxon>
        <taxon>Fungi</taxon>
        <taxon>Dikarya</taxon>
        <taxon>Ascomycota</taxon>
        <taxon>Pezizomycotina</taxon>
        <taxon>Sordariomycetes</taxon>
        <taxon>Hypocreomycetidae</taxon>
        <taxon>Hypocreales</taxon>
        <taxon>Nectriaceae</taxon>
        <taxon>Dactylonectria</taxon>
    </lineage>
</organism>
<dbReference type="EMBL" id="JAGMUU010000053">
    <property type="protein sequence ID" value="KAH7111968.1"/>
    <property type="molecule type" value="Genomic_DNA"/>
</dbReference>
<name>A0A9P9D3K4_9HYPO</name>
<gene>
    <name evidence="2" type="ORF">B0J13DRAFT_270664</name>
</gene>
<comment type="caution">
    <text evidence="2">The sequence shown here is derived from an EMBL/GenBank/DDBJ whole genome shotgun (WGS) entry which is preliminary data.</text>
</comment>
<feature type="transmembrane region" description="Helical" evidence="1">
    <location>
        <begin position="72"/>
        <end position="95"/>
    </location>
</feature>
<keyword evidence="1" id="KW-0472">Membrane</keyword>
<feature type="transmembrane region" description="Helical" evidence="1">
    <location>
        <begin position="20"/>
        <end position="42"/>
    </location>
</feature>
<protein>
    <submittedName>
        <fullName evidence="2">Uncharacterized protein</fullName>
    </submittedName>
</protein>
<keyword evidence="1" id="KW-1133">Transmembrane helix</keyword>
<evidence type="ECO:0000256" key="1">
    <source>
        <dbReference type="SAM" id="Phobius"/>
    </source>
</evidence>
<keyword evidence="3" id="KW-1185">Reference proteome</keyword>
<dbReference type="Proteomes" id="UP000717696">
    <property type="component" value="Unassembled WGS sequence"/>
</dbReference>
<accession>A0A9P9D3K4</accession>
<evidence type="ECO:0000313" key="2">
    <source>
        <dbReference type="EMBL" id="KAH7111968.1"/>
    </source>
</evidence>
<sequence>MAVYYNLKFITMSLTNSVSTALAIAFGLSAVANLSTSVKAILQHLNPQRNHRETSFVSVVPPSLSTRHPRTFTAVVITHCVIATGSSLTFAILLQEYGDPWSTYLSSSIIVSSMIREPALWLSEQSQRQAGTLFFRMFLEPTTFSCALYRSLKSYGQRVSYGSLALTCYHGSCK</sequence>
<keyword evidence="1" id="KW-0812">Transmembrane</keyword>